<dbReference type="InterPro" id="IPR001611">
    <property type="entry name" value="Leu-rich_rpt"/>
</dbReference>
<keyword evidence="4" id="KW-0732">Signal</keyword>
<evidence type="ECO:0000313" key="6">
    <source>
        <dbReference type="RefSeq" id="XP_036354774.1"/>
    </source>
</evidence>
<evidence type="ECO:0000313" key="5">
    <source>
        <dbReference type="Proteomes" id="UP000515154"/>
    </source>
</evidence>
<dbReference type="InterPro" id="IPR032675">
    <property type="entry name" value="LRR_dom_sf"/>
</dbReference>
<feature type="region of interest" description="Disordered" evidence="3">
    <location>
        <begin position="218"/>
        <end position="239"/>
    </location>
</feature>
<feature type="signal peptide" evidence="4">
    <location>
        <begin position="1"/>
        <end position="21"/>
    </location>
</feature>
<sequence length="255" mass="28039">MTFSLTAQIVWLVCSISELSTLPIELSKCSKVKVLNCDTNPLFGLVNLNTLLLAHNQLDSIPPTVGLLRKLRILTVDDNELTSLPDEMTWLSHLAVLSVSNNKLTSLPDDFSNMPSLRVLQLSGNLLSCIPLSIFKLSVIPSIYVSTAQRGNIPVLEVENDTMICQYFPQEGRPSTPVPRIVHVSHSNKLAIRSLMSVSTKSVCLVCEWRNDTGISTHSSSECSMWTDQPADPPQSTHRRLCVPTVVDTGEGAEE</sequence>
<feature type="compositionally biased region" description="Polar residues" evidence="3">
    <location>
        <begin position="218"/>
        <end position="227"/>
    </location>
</feature>
<accession>A0A7E6EHN5</accession>
<gene>
    <name evidence="6" type="primary">LOC115228220</name>
</gene>
<dbReference type="Pfam" id="PF13855">
    <property type="entry name" value="LRR_8"/>
    <property type="match status" value="1"/>
</dbReference>
<dbReference type="SMART" id="SM00364">
    <property type="entry name" value="LRR_BAC"/>
    <property type="match status" value="3"/>
</dbReference>
<protein>
    <submittedName>
        <fullName evidence="6">Leucine-rich repeat protein SHOC-2-like</fullName>
    </submittedName>
</protein>
<feature type="chain" id="PRO_5028883145" evidence="4">
    <location>
        <begin position="22"/>
        <end position="255"/>
    </location>
</feature>
<dbReference type="SUPFAM" id="SSF52058">
    <property type="entry name" value="L domain-like"/>
    <property type="match status" value="1"/>
</dbReference>
<dbReference type="RefSeq" id="XP_036354774.1">
    <property type="nucleotide sequence ID" value="XM_036498881.1"/>
</dbReference>
<keyword evidence="2" id="KW-0677">Repeat</keyword>
<dbReference type="InterPro" id="IPR003591">
    <property type="entry name" value="Leu-rich_rpt_typical-subtyp"/>
</dbReference>
<reference evidence="6" key="1">
    <citation type="submission" date="2025-08" db="UniProtKB">
        <authorList>
            <consortium name="RefSeq"/>
        </authorList>
    </citation>
    <scope>IDENTIFICATION</scope>
</reference>
<organism evidence="5 6">
    <name type="scientific">Octopus sinensis</name>
    <name type="common">East Asian common octopus</name>
    <dbReference type="NCBI Taxonomy" id="2607531"/>
    <lineage>
        <taxon>Eukaryota</taxon>
        <taxon>Metazoa</taxon>
        <taxon>Spiralia</taxon>
        <taxon>Lophotrochozoa</taxon>
        <taxon>Mollusca</taxon>
        <taxon>Cephalopoda</taxon>
        <taxon>Coleoidea</taxon>
        <taxon>Octopodiformes</taxon>
        <taxon>Octopoda</taxon>
        <taxon>Incirrata</taxon>
        <taxon>Octopodidae</taxon>
        <taxon>Octopus</taxon>
    </lineage>
</organism>
<dbReference type="Gene3D" id="3.80.10.10">
    <property type="entry name" value="Ribonuclease Inhibitor"/>
    <property type="match status" value="1"/>
</dbReference>
<evidence type="ECO:0000256" key="3">
    <source>
        <dbReference type="SAM" id="MobiDB-lite"/>
    </source>
</evidence>
<dbReference type="InterPro" id="IPR050216">
    <property type="entry name" value="LRR_domain-containing"/>
</dbReference>
<dbReference type="KEGG" id="osn:115228220"/>
<dbReference type="PANTHER" id="PTHR48051:SF46">
    <property type="entry name" value="LEUCINE RICH REPEAT-CONTAINING DOMAIN PROTEIN"/>
    <property type="match status" value="1"/>
</dbReference>
<proteinExistence type="predicted"/>
<dbReference type="PANTHER" id="PTHR48051">
    <property type="match status" value="1"/>
</dbReference>
<dbReference type="Proteomes" id="UP000515154">
    <property type="component" value="Unplaced"/>
</dbReference>
<evidence type="ECO:0000256" key="2">
    <source>
        <dbReference type="ARBA" id="ARBA00022737"/>
    </source>
</evidence>
<dbReference type="SMART" id="SM00369">
    <property type="entry name" value="LRR_TYP"/>
    <property type="match status" value="4"/>
</dbReference>
<keyword evidence="5" id="KW-1185">Reference proteome</keyword>
<dbReference type="GO" id="GO:0005737">
    <property type="term" value="C:cytoplasm"/>
    <property type="evidence" value="ECO:0007669"/>
    <property type="project" value="TreeGrafter"/>
</dbReference>
<evidence type="ECO:0000256" key="4">
    <source>
        <dbReference type="SAM" id="SignalP"/>
    </source>
</evidence>
<evidence type="ECO:0000256" key="1">
    <source>
        <dbReference type="ARBA" id="ARBA00022614"/>
    </source>
</evidence>
<name>A0A7E6EHN5_9MOLL</name>
<dbReference type="PROSITE" id="PS51450">
    <property type="entry name" value="LRR"/>
    <property type="match status" value="3"/>
</dbReference>
<keyword evidence="1" id="KW-0433">Leucine-rich repeat</keyword>
<dbReference type="AlphaFoldDB" id="A0A7E6EHN5"/>